<organism evidence="3 4">
    <name type="scientific">Saccharibacillus endophyticus</name>
    <dbReference type="NCBI Taxonomy" id="2060666"/>
    <lineage>
        <taxon>Bacteria</taxon>
        <taxon>Bacillati</taxon>
        <taxon>Bacillota</taxon>
        <taxon>Bacilli</taxon>
        <taxon>Bacillales</taxon>
        <taxon>Paenibacillaceae</taxon>
        <taxon>Saccharibacillus</taxon>
    </lineage>
</organism>
<evidence type="ECO:0000256" key="1">
    <source>
        <dbReference type="SAM" id="Phobius"/>
    </source>
</evidence>
<dbReference type="Proteomes" id="UP000605427">
    <property type="component" value="Unassembled WGS sequence"/>
</dbReference>
<dbReference type="SUPFAM" id="SSF53474">
    <property type="entry name" value="alpha/beta-Hydrolases"/>
    <property type="match status" value="1"/>
</dbReference>
<reference evidence="4" key="1">
    <citation type="journal article" date="2019" name="Int. J. Syst. Evol. Microbiol.">
        <title>The Global Catalogue of Microorganisms (GCM) 10K type strain sequencing project: providing services to taxonomists for standard genome sequencing and annotation.</title>
        <authorList>
            <consortium name="The Broad Institute Genomics Platform"/>
            <consortium name="The Broad Institute Genome Sequencing Center for Infectious Disease"/>
            <person name="Wu L."/>
            <person name="Ma J."/>
        </authorList>
    </citation>
    <scope>NUCLEOTIDE SEQUENCE [LARGE SCALE GENOMIC DNA]</scope>
    <source>
        <strain evidence="4">CCM 8702</strain>
    </source>
</reference>
<feature type="domain" description="AB hydrolase-1" evidence="2">
    <location>
        <begin position="80"/>
        <end position="196"/>
    </location>
</feature>
<dbReference type="EMBL" id="BMDD01000006">
    <property type="protein sequence ID" value="GGH85659.1"/>
    <property type="molecule type" value="Genomic_DNA"/>
</dbReference>
<evidence type="ECO:0000313" key="4">
    <source>
        <dbReference type="Proteomes" id="UP000605427"/>
    </source>
</evidence>
<dbReference type="PANTHER" id="PTHR43798:SF33">
    <property type="entry name" value="HYDROLASE, PUTATIVE (AFU_ORTHOLOGUE AFUA_2G14860)-RELATED"/>
    <property type="match status" value="1"/>
</dbReference>
<dbReference type="PANTHER" id="PTHR43798">
    <property type="entry name" value="MONOACYLGLYCEROL LIPASE"/>
    <property type="match status" value="1"/>
</dbReference>
<keyword evidence="1" id="KW-0812">Transmembrane</keyword>
<keyword evidence="1" id="KW-0472">Membrane</keyword>
<dbReference type="RefSeq" id="WP_172246806.1">
    <property type="nucleotide sequence ID" value="NZ_BMDD01000006.1"/>
</dbReference>
<protein>
    <submittedName>
        <fullName evidence="3">Alpha/beta hydrolase</fullName>
    </submittedName>
</protein>
<name>A0ABQ2A731_9BACL</name>
<accession>A0ABQ2A731</accession>
<dbReference type="Pfam" id="PF00561">
    <property type="entry name" value="Abhydrolase_1"/>
    <property type="match status" value="1"/>
</dbReference>
<evidence type="ECO:0000259" key="2">
    <source>
        <dbReference type="Pfam" id="PF00561"/>
    </source>
</evidence>
<evidence type="ECO:0000313" key="3">
    <source>
        <dbReference type="EMBL" id="GGH85659.1"/>
    </source>
</evidence>
<dbReference type="GO" id="GO:0016787">
    <property type="term" value="F:hydrolase activity"/>
    <property type="evidence" value="ECO:0007669"/>
    <property type="project" value="UniProtKB-KW"/>
</dbReference>
<dbReference type="InterPro" id="IPR000073">
    <property type="entry name" value="AB_hydrolase_1"/>
</dbReference>
<gene>
    <name evidence="3" type="ORF">GCM10007362_43600</name>
</gene>
<keyword evidence="1" id="KW-1133">Transmembrane helix</keyword>
<proteinExistence type="predicted"/>
<dbReference type="InterPro" id="IPR029058">
    <property type="entry name" value="AB_hydrolase_fold"/>
</dbReference>
<keyword evidence="4" id="KW-1185">Reference proteome</keyword>
<comment type="caution">
    <text evidence="3">The sequence shown here is derived from an EMBL/GenBank/DDBJ whole genome shotgun (WGS) entry which is preliminary data.</text>
</comment>
<sequence length="331" mass="36824">MDKIQHTVDTLHKKKKKWPRVLLGTLGIIVGVIALFFIAVFAVDQIATRSEASKIQPYGQTVAVDGKKMNVLIRGEGEETIVLLPGYGTAVPARDFELLIRELESDYRVIAVEPFGYGLSDETDKERTTANIVEEVHEALGQLGVDRYVLMGHSIAGLYGIEYAQRYPDEIIAFAGIDTSVPKQGGMDTELPEGLFTFLRESGMMRLLTKLGGDPYEKLGYDAEMSRQIRMITNRVGNNPTLMNEMRHISENFRAAREADAKFSAALPLILFVNQEDAEVASWTELHQEQAAHAEYGKMVGMNGGHYLHHKNSPEIAKELRAFLGEIEAGQ</sequence>
<dbReference type="Gene3D" id="3.40.50.1820">
    <property type="entry name" value="alpha/beta hydrolase"/>
    <property type="match status" value="1"/>
</dbReference>
<keyword evidence="3" id="KW-0378">Hydrolase</keyword>
<dbReference type="InterPro" id="IPR050266">
    <property type="entry name" value="AB_hydrolase_sf"/>
</dbReference>
<feature type="transmembrane region" description="Helical" evidence="1">
    <location>
        <begin position="21"/>
        <end position="43"/>
    </location>
</feature>